<reference evidence="2" key="1">
    <citation type="submission" date="2020-09" db="EMBL/GenBank/DDBJ databases">
        <title>A novel bacterium of genus Paenibacillus, isolated from South China Sea.</title>
        <authorList>
            <person name="Huang H."/>
            <person name="Mo K."/>
            <person name="Hu Y."/>
        </authorList>
    </citation>
    <scope>NUCLEOTIDE SEQUENCE</scope>
    <source>
        <strain evidence="2">IB182493</strain>
    </source>
</reference>
<dbReference type="EMBL" id="JACXIY010000047">
    <property type="protein sequence ID" value="MBD2872396.1"/>
    <property type="molecule type" value="Genomic_DNA"/>
</dbReference>
<dbReference type="AlphaFoldDB" id="A0A927CV43"/>
<feature type="domain" description="RiboL-PSP-HEPN" evidence="1">
    <location>
        <begin position="18"/>
        <end position="209"/>
    </location>
</feature>
<evidence type="ECO:0000259" key="1">
    <source>
        <dbReference type="Pfam" id="PF18735"/>
    </source>
</evidence>
<name>A0A927CV43_9BACL</name>
<protein>
    <recommendedName>
        <fullName evidence="1">RiboL-PSP-HEPN domain-containing protein</fullName>
    </recommendedName>
</protein>
<gene>
    <name evidence="2" type="ORF">IDH41_27835</name>
</gene>
<sequence>MFQHVQRESAARLVQVREYLNHIKSYGTEHTLTIEPSYVLAQRGLFFVYLYGVVEYTVKNTVSTCINEINNQSYKYIDLKPLLFSLILDGDFNALFQIGSDKKWEKRWKILSSISSEEIVNISNNLMPTDGKNIRYAQLQSIWKSFCIEKPILPRVDSGGILNEIVEKRNKIAHGEETPEEVGRRFSFDDLERRFEVISELCSYIIAVFEDYLVEKKYIREQ</sequence>
<evidence type="ECO:0000313" key="2">
    <source>
        <dbReference type="EMBL" id="MBD2872396.1"/>
    </source>
</evidence>
<comment type="caution">
    <text evidence="2">The sequence shown here is derived from an EMBL/GenBank/DDBJ whole genome shotgun (WGS) entry which is preliminary data.</text>
</comment>
<proteinExistence type="predicted"/>
<dbReference type="RefSeq" id="WP_190867037.1">
    <property type="nucleotide sequence ID" value="NZ_JACXIY010000047.1"/>
</dbReference>
<dbReference type="InterPro" id="IPR041519">
    <property type="entry name" value="HEPN_RiboL-PSP"/>
</dbReference>
<dbReference type="Proteomes" id="UP000632125">
    <property type="component" value="Unassembled WGS sequence"/>
</dbReference>
<organism evidence="2 3">
    <name type="scientific">Paenibacillus arenilitoris</name>
    <dbReference type="NCBI Taxonomy" id="2772299"/>
    <lineage>
        <taxon>Bacteria</taxon>
        <taxon>Bacillati</taxon>
        <taxon>Bacillota</taxon>
        <taxon>Bacilli</taxon>
        <taxon>Bacillales</taxon>
        <taxon>Paenibacillaceae</taxon>
        <taxon>Paenibacillus</taxon>
    </lineage>
</organism>
<keyword evidence="3" id="KW-1185">Reference proteome</keyword>
<accession>A0A927CV43</accession>
<dbReference type="Pfam" id="PF18735">
    <property type="entry name" value="HEPN_RiboL-PSP"/>
    <property type="match status" value="1"/>
</dbReference>
<evidence type="ECO:0000313" key="3">
    <source>
        <dbReference type="Proteomes" id="UP000632125"/>
    </source>
</evidence>